<accession>A0A084G2T3</accession>
<feature type="compositionally biased region" description="Acidic residues" evidence="2">
    <location>
        <begin position="20"/>
        <end position="44"/>
    </location>
</feature>
<proteinExistence type="predicted"/>
<dbReference type="KEGG" id="sapo:SAPIO_CDS6960"/>
<keyword evidence="1" id="KW-0945">Host-virus interaction</keyword>
<sequence length="1045" mass="112728">MSLLRRRKRAFVPSIRQIVDEIEDDQGNDNSQEDENGDEDEDGDEHNKGRGKGNGGRPTVIPRPPPSPGPPTPGPPSPRSSSPPPLPSPPAPPPPPTTPVPETTESSSTSISTSAVTQTSSTPALQPPLTTNSDPSPSSTLLISFVPLSSQTSQTSQISQESLSSSSTLETRFVASSVSATSTSVWGVTPIGTTTTEATQSSEPSPEMVMTMKGLSAAGCAFILGILLFFIRKRRNRNTYIDLEAKDGAHLPSPGQTIAAFLLKMLPCKSSKPSRTHSDVAETAAVLPPTLPRRDITVAWPLPDTPLPSKPPPFEPSRLPDLISPLSMNPLPHREPSHHQGGYLRRLSRISPFFSKRSSISPSSDVDEGKHVLSGHPATLPEYEKRGRDPPIETDMSSADSSSPLAAGSFQLQGAVNWDNLTQKTVSFSVGVLSRLAAAGVDPYSLVIGQAIAQKFPLSRIGRQNVQAALTALPSHGGYGNLLWFGFGIQSFARTLGATDQGCGLLALCAALAECYHEDFAADVMHNIVLQHNPPDQLMPSLSQWLMIIRACEGVFSTTKFPLLAEGLMKLDLRPLRSKAAELAVSFRECPLPEKLAAAIIGIGKVASGSLQAIRITGCSVVGWIAAVGEWLYGLRVVIYNQQGEMWFPELLPAQPGMEKAVRMKIEDAESKYEENLTVIQGLCNCVMCRDWGKTDTGSFCLVIMLETVLVVAQTLASLSVADGLCPMRSGLEEFYDRQLRRPFERQSRRPRSITFILDFFERGIGHDYVYRLTDALILFTGHLYPAKWPGASLGTTAMSEGGVCVYLDILREFTLNPELTGLVHVVPGRIEKDRKTFRIVQDSLASQHAPRPTANALLAKLSQISLRLTETPKSLRVTYVLATGDLGTGCATVPISPGCLVLSALKARGLVNCSRSASRCGDLSKRNILVDCSQYPIIQARVDGKPVMLCDGRVGGDNVRAAAIRTRKPSLPEHSRTILADEECLDCCFAEALELIGSDEVGFDSSSILIISNSVSQLYKTTESYQATDQSGKEQESCSRGAVD</sequence>
<keyword evidence="3" id="KW-0472">Membrane</keyword>
<evidence type="ECO:0000313" key="4">
    <source>
        <dbReference type="EMBL" id="KEZ41645.1"/>
    </source>
</evidence>
<dbReference type="Proteomes" id="UP000028545">
    <property type="component" value="Unassembled WGS sequence"/>
</dbReference>
<comment type="caution">
    <text evidence="4">The sequence shown here is derived from an EMBL/GenBank/DDBJ whole genome shotgun (WGS) entry which is preliminary data.</text>
</comment>
<feature type="compositionally biased region" description="Polar residues" evidence="2">
    <location>
        <begin position="128"/>
        <end position="140"/>
    </location>
</feature>
<keyword evidence="3" id="KW-0812">Transmembrane</keyword>
<feature type="compositionally biased region" description="Basic and acidic residues" evidence="2">
    <location>
        <begin position="1032"/>
        <end position="1045"/>
    </location>
</feature>
<name>A0A084G2T3_PSEDA</name>
<feature type="region of interest" description="Disordered" evidence="2">
    <location>
        <begin position="358"/>
        <end position="405"/>
    </location>
</feature>
<gene>
    <name evidence="4" type="ORF">SAPIO_CDS6960</name>
</gene>
<dbReference type="AlphaFoldDB" id="A0A084G2T3"/>
<dbReference type="OrthoDB" id="3344043at2759"/>
<feature type="region of interest" description="Disordered" evidence="2">
    <location>
        <begin position="1"/>
        <end position="140"/>
    </location>
</feature>
<dbReference type="RefSeq" id="XP_016641444.1">
    <property type="nucleotide sequence ID" value="XM_016788920.1"/>
</dbReference>
<feature type="compositionally biased region" description="Low complexity" evidence="2">
    <location>
        <begin position="100"/>
        <end position="123"/>
    </location>
</feature>
<protein>
    <submittedName>
        <fullName evidence="4">Uncharacterized protein</fullName>
    </submittedName>
</protein>
<feature type="compositionally biased region" description="Basic residues" evidence="2">
    <location>
        <begin position="1"/>
        <end position="10"/>
    </location>
</feature>
<keyword evidence="5" id="KW-1185">Reference proteome</keyword>
<feature type="compositionally biased region" description="Polar residues" evidence="2">
    <location>
        <begin position="395"/>
        <end position="405"/>
    </location>
</feature>
<reference evidence="4 5" key="1">
    <citation type="journal article" date="2014" name="Genome Announc.">
        <title>Draft genome sequence of the pathogenic fungus Scedosporium apiospermum.</title>
        <authorList>
            <person name="Vandeputte P."/>
            <person name="Ghamrawi S."/>
            <person name="Rechenmann M."/>
            <person name="Iltis A."/>
            <person name="Giraud S."/>
            <person name="Fleury M."/>
            <person name="Thornton C."/>
            <person name="Delhaes L."/>
            <person name="Meyer W."/>
            <person name="Papon N."/>
            <person name="Bouchara J.P."/>
        </authorList>
    </citation>
    <scope>NUCLEOTIDE SEQUENCE [LARGE SCALE GENOMIC DNA]</scope>
    <source>
        <strain evidence="4 5">IHEM 14462</strain>
    </source>
</reference>
<feature type="compositionally biased region" description="Basic and acidic residues" evidence="2">
    <location>
        <begin position="382"/>
        <end position="391"/>
    </location>
</feature>
<dbReference type="PANTHER" id="PTHR13037:SF24">
    <property type="entry name" value="POLYCOMB PROTEIN PCL-RELATED"/>
    <property type="match status" value="1"/>
</dbReference>
<evidence type="ECO:0000313" key="5">
    <source>
        <dbReference type="Proteomes" id="UP000028545"/>
    </source>
</evidence>
<evidence type="ECO:0000256" key="2">
    <source>
        <dbReference type="SAM" id="MobiDB-lite"/>
    </source>
</evidence>
<dbReference type="HOGENOM" id="CLU_291886_0_0_1"/>
<organism evidence="4 5">
    <name type="scientific">Pseudallescheria apiosperma</name>
    <name type="common">Scedosporium apiospermum</name>
    <dbReference type="NCBI Taxonomy" id="563466"/>
    <lineage>
        <taxon>Eukaryota</taxon>
        <taxon>Fungi</taxon>
        <taxon>Dikarya</taxon>
        <taxon>Ascomycota</taxon>
        <taxon>Pezizomycotina</taxon>
        <taxon>Sordariomycetes</taxon>
        <taxon>Hypocreomycetidae</taxon>
        <taxon>Microascales</taxon>
        <taxon>Microascaceae</taxon>
        <taxon>Scedosporium</taxon>
    </lineage>
</organism>
<dbReference type="PANTHER" id="PTHR13037">
    <property type="entry name" value="FORMIN"/>
    <property type="match status" value="1"/>
</dbReference>
<dbReference type="EMBL" id="JOWA01000109">
    <property type="protein sequence ID" value="KEZ41645.1"/>
    <property type="molecule type" value="Genomic_DNA"/>
</dbReference>
<dbReference type="GeneID" id="27726032"/>
<keyword evidence="3" id="KW-1133">Transmembrane helix</keyword>
<feature type="transmembrane region" description="Helical" evidence="3">
    <location>
        <begin position="214"/>
        <end position="231"/>
    </location>
</feature>
<evidence type="ECO:0000256" key="3">
    <source>
        <dbReference type="SAM" id="Phobius"/>
    </source>
</evidence>
<dbReference type="VEuPathDB" id="FungiDB:SAPIO_CDS6960"/>
<evidence type="ECO:0000256" key="1">
    <source>
        <dbReference type="ARBA" id="ARBA00022581"/>
    </source>
</evidence>
<feature type="region of interest" description="Disordered" evidence="2">
    <location>
        <begin position="1025"/>
        <end position="1045"/>
    </location>
</feature>
<feature type="compositionally biased region" description="Pro residues" evidence="2">
    <location>
        <begin position="61"/>
        <end position="99"/>
    </location>
</feature>